<evidence type="ECO:0000313" key="1">
    <source>
        <dbReference type="EMBL" id="ODN78346.1"/>
    </source>
</evidence>
<name>A0A1E3HRM9_9TREE</name>
<dbReference type="EMBL" id="AWGJ01000006">
    <property type="protein sequence ID" value="ODN78346.1"/>
    <property type="molecule type" value="Genomic_DNA"/>
</dbReference>
<protein>
    <submittedName>
        <fullName evidence="1">Uncharacterized protein</fullName>
    </submittedName>
</protein>
<sequence length="169" mass="19088">MSIHSQQTWTQKEPHTRPSLEAKVTAFGNDLAMFADSNIPFEHSSEIPAGTTSYVGSSSTYSAQTKTLFRETFIGSRDFPNQPERDYDRPAEAAQDMEKAITHSLTKDSNAGWVASCFTMDKPEEGLKAIEMALYSKYMEEDREKYEGVQFLQLEPGQMRAAIRTMEEP</sequence>
<dbReference type="RefSeq" id="XP_018993392.1">
    <property type="nucleotide sequence ID" value="XM_019137956.1"/>
</dbReference>
<evidence type="ECO:0000313" key="2">
    <source>
        <dbReference type="Proteomes" id="UP000094065"/>
    </source>
</evidence>
<proteinExistence type="predicted"/>
<reference evidence="1 2" key="1">
    <citation type="submission" date="2016-06" db="EMBL/GenBank/DDBJ databases">
        <title>Evolution of pathogenesis and genome organization in the Tremellales.</title>
        <authorList>
            <person name="Cuomo C."/>
            <person name="Litvintseva A."/>
            <person name="Heitman J."/>
            <person name="Chen Y."/>
            <person name="Sun S."/>
            <person name="Springer D."/>
            <person name="Dromer F."/>
            <person name="Young S."/>
            <person name="Zeng Q."/>
            <person name="Chapman S."/>
            <person name="Gujja S."/>
            <person name="Saif S."/>
            <person name="Birren B."/>
        </authorList>
    </citation>
    <scope>NUCLEOTIDE SEQUENCE [LARGE SCALE GENOMIC DNA]</scope>
    <source>
        <strain evidence="1 2">CBS 6039</strain>
    </source>
</reference>
<accession>A0A1E3HRM9</accession>
<gene>
    <name evidence="1" type="ORF">L202_03988</name>
</gene>
<dbReference type="GeneID" id="30155297"/>
<dbReference type="AlphaFoldDB" id="A0A1E3HRM9"/>
<dbReference type="Proteomes" id="UP000094065">
    <property type="component" value="Unassembled WGS sequence"/>
</dbReference>
<organism evidence="1 2">
    <name type="scientific">Cryptococcus amylolentus CBS 6039</name>
    <dbReference type="NCBI Taxonomy" id="1295533"/>
    <lineage>
        <taxon>Eukaryota</taxon>
        <taxon>Fungi</taxon>
        <taxon>Dikarya</taxon>
        <taxon>Basidiomycota</taxon>
        <taxon>Agaricomycotina</taxon>
        <taxon>Tremellomycetes</taxon>
        <taxon>Tremellales</taxon>
        <taxon>Cryptococcaceae</taxon>
        <taxon>Cryptococcus</taxon>
    </lineage>
</organism>
<keyword evidence="2" id="KW-1185">Reference proteome</keyword>
<comment type="caution">
    <text evidence="1">The sequence shown here is derived from an EMBL/GenBank/DDBJ whole genome shotgun (WGS) entry which is preliminary data.</text>
</comment>